<dbReference type="STRING" id="1890364.A0A2P6NUH2"/>
<name>A0A2P6NUH2_9EUKA</name>
<feature type="repeat" description="PPR" evidence="8">
    <location>
        <begin position="234"/>
        <end position="268"/>
    </location>
</feature>
<gene>
    <name evidence="10" type="ORF">PROFUN_04641</name>
</gene>
<dbReference type="Gene3D" id="3.40.50.150">
    <property type="entry name" value="Vaccinia Virus protein VP39"/>
    <property type="match status" value="1"/>
</dbReference>
<evidence type="ECO:0000256" key="4">
    <source>
        <dbReference type="ARBA" id="ARBA00022679"/>
    </source>
</evidence>
<evidence type="ECO:0000256" key="2">
    <source>
        <dbReference type="ARBA" id="ARBA00011977"/>
    </source>
</evidence>
<feature type="compositionally biased region" description="Basic and acidic residues" evidence="9">
    <location>
        <begin position="48"/>
        <end position="61"/>
    </location>
</feature>
<feature type="compositionally biased region" description="Basic and acidic residues" evidence="9">
    <location>
        <begin position="71"/>
        <end position="93"/>
    </location>
</feature>
<reference evidence="10 11" key="1">
    <citation type="journal article" date="2018" name="Genome Biol. Evol.">
        <title>Multiple Roots of Fruiting Body Formation in Amoebozoa.</title>
        <authorList>
            <person name="Hillmann F."/>
            <person name="Forbes G."/>
            <person name="Novohradska S."/>
            <person name="Ferling I."/>
            <person name="Riege K."/>
            <person name="Groth M."/>
            <person name="Westermann M."/>
            <person name="Marz M."/>
            <person name="Spaller T."/>
            <person name="Winckler T."/>
            <person name="Schaap P."/>
            <person name="Glockner G."/>
        </authorList>
    </citation>
    <scope>NUCLEOTIDE SEQUENCE [LARGE SCALE GENOMIC DNA]</scope>
    <source>
        <strain evidence="10 11">Jena</strain>
    </source>
</reference>
<feature type="compositionally biased region" description="Low complexity" evidence="9">
    <location>
        <begin position="348"/>
        <end position="359"/>
    </location>
</feature>
<dbReference type="EC" id="2.1.1.33" evidence="2"/>
<feature type="repeat" description="PPR" evidence="8">
    <location>
        <begin position="199"/>
        <end position="233"/>
    </location>
</feature>
<evidence type="ECO:0000256" key="8">
    <source>
        <dbReference type="PROSITE-ProRule" id="PRU00708"/>
    </source>
</evidence>
<dbReference type="Pfam" id="PF02390">
    <property type="entry name" value="Methyltransf_4"/>
    <property type="match status" value="1"/>
</dbReference>
<dbReference type="NCBIfam" id="TIGR00756">
    <property type="entry name" value="PPR"/>
    <property type="match status" value="3"/>
</dbReference>
<dbReference type="InterPro" id="IPR011990">
    <property type="entry name" value="TPR-like_helical_dom_sf"/>
</dbReference>
<dbReference type="InterPro" id="IPR029063">
    <property type="entry name" value="SAM-dependent_MTases_sf"/>
</dbReference>
<proteinExistence type="predicted"/>
<accession>A0A2P6NUH2</accession>
<organism evidence="10 11">
    <name type="scientific">Planoprotostelium fungivorum</name>
    <dbReference type="NCBI Taxonomy" id="1890364"/>
    <lineage>
        <taxon>Eukaryota</taxon>
        <taxon>Amoebozoa</taxon>
        <taxon>Evosea</taxon>
        <taxon>Variosea</taxon>
        <taxon>Cavosteliida</taxon>
        <taxon>Cavosteliaceae</taxon>
        <taxon>Planoprotostelium</taxon>
    </lineage>
</organism>
<keyword evidence="3" id="KW-0489">Methyltransferase</keyword>
<dbReference type="PANTHER" id="PTHR47932">
    <property type="entry name" value="ATPASE EXPRESSION PROTEIN 3"/>
    <property type="match status" value="1"/>
</dbReference>
<dbReference type="EMBL" id="MDYQ01000019">
    <property type="protein sequence ID" value="PRP87614.1"/>
    <property type="molecule type" value="Genomic_DNA"/>
</dbReference>
<dbReference type="Pfam" id="PF13041">
    <property type="entry name" value="PPR_2"/>
    <property type="match status" value="2"/>
</dbReference>
<dbReference type="InParanoid" id="A0A2P6NUH2"/>
<dbReference type="OrthoDB" id="42736at2759"/>
<keyword evidence="7" id="KW-0677">Repeat</keyword>
<dbReference type="GO" id="GO:0008176">
    <property type="term" value="F:tRNA (guanine(46)-N7)-methyltransferase activity"/>
    <property type="evidence" value="ECO:0007669"/>
    <property type="project" value="UniProtKB-EC"/>
</dbReference>
<evidence type="ECO:0000256" key="1">
    <source>
        <dbReference type="ARBA" id="ARBA00000142"/>
    </source>
</evidence>
<keyword evidence="6" id="KW-0819">tRNA processing</keyword>
<evidence type="ECO:0000313" key="11">
    <source>
        <dbReference type="Proteomes" id="UP000241769"/>
    </source>
</evidence>
<feature type="compositionally biased region" description="Basic and acidic residues" evidence="9">
    <location>
        <begin position="1"/>
        <end position="18"/>
    </location>
</feature>
<protein>
    <recommendedName>
        <fullName evidence="2">tRNA (guanine(46)-N(7))-methyltransferase</fullName>
        <ecNumber evidence="2">2.1.1.33</ecNumber>
    </recommendedName>
</protein>
<feature type="region of interest" description="Disordered" evidence="9">
    <location>
        <begin position="1"/>
        <end position="93"/>
    </location>
</feature>
<evidence type="ECO:0000256" key="7">
    <source>
        <dbReference type="ARBA" id="ARBA00022737"/>
    </source>
</evidence>
<dbReference type="PROSITE" id="PS51625">
    <property type="entry name" value="SAM_MT_TRMB"/>
    <property type="match status" value="1"/>
</dbReference>
<evidence type="ECO:0000256" key="9">
    <source>
        <dbReference type="SAM" id="MobiDB-lite"/>
    </source>
</evidence>
<evidence type="ECO:0000256" key="5">
    <source>
        <dbReference type="ARBA" id="ARBA00022691"/>
    </source>
</evidence>
<dbReference type="PANTHER" id="PTHR47932:SF63">
    <property type="entry name" value="OS08G0290000 PROTEIN"/>
    <property type="match status" value="1"/>
</dbReference>
<evidence type="ECO:0000313" key="10">
    <source>
        <dbReference type="EMBL" id="PRP87614.1"/>
    </source>
</evidence>
<dbReference type="Proteomes" id="UP000241769">
    <property type="component" value="Unassembled WGS sequence"/>
</dbReference>
<keyword evidence="11" id="KW-1185">Reference proteome</keyword>
<evidence type="ECO:0000256" key="6">
    <source>
        <dbReference type="ARBA" id="ARBA00022694"/>
    </source>
</evidence>
<dbReference type="Gene3D" id="1.25.40.10">
    <property type="entry name" value="Tetratricopeptide repeat domain"/>
    <property type="match status" value="1"/>
</dbReference>
<dbReference type="AlphaFoldDB" id="A0A2P6NUH2"/>
<comment type="caution">
    <text evidence="10">The sequence shown here is derived from an EMBL/GenBank/DDBJ whole genome shotgun (WGS) entry which is preliminary data.</text>
</comment>
<dbReference type="InterPro" id="IPR003358">
    <property type="entry name" value="tRNA_(Gua-N-7)_MeTrfase_Trmb"/>
</dbReference>
<dbReference type="InterPro" id="IPR002885">
    <property type="entry name" value="PPR_rpt"/>
</dbReference>
<comment type="catalytic activity">
    <reaction evidence="1">
        <text>guanosine(46) in tRNA + S-adenosyl-L-methionine = N(7)-methylguanosine(46) in tRNA + S-adenosyl-L-homocysteine</text>
        <dbReference type="Rhea" id="RHEA:42708"/>
        <dbReference type="Rhea" id="RHEA-COMP:10188"/>
        <dbReference type="Rhea" id="RHEA-COMP:10189"/>
        <dbReference type="ChEBI" id="CHEBI:57856"/>
        <dbReference type="ChEBI" id="CHEBI:59789"/>
        <dbReference type="ChEBI" id="CHEBI:74269"/>
        <dbReference type="ChEBI" id="CHEBI:74480"/>
        <dbReference type="EC" id="2.1.1.33"/>
    </reaction>
</comment>
<feature type="repeat" description="PPR" evidence="8">
    <location>
        <begin position="164"/>
        <end position="198"/>
    </location>
</feature>
<evidence type="ECO:0000256" key="3">
    <source>
        <dbReference type="ARBA" id="ARBA00022603"/>
    </source>
</evidence>
<feature type="region of interest" description="Disordered" evidence="9">
    <location>
        <begin position="335"/>
        <end position="359"/>
    </location>
</feature>
<dbReference type="SUPFAM" id="SSF53335">
    <property type="entry name" value="S-adenosyl-L-methionine-dependent methyltransferases"/>
    <property type="match status" value="1"/>
</dbReference>
<keyword evidence="4" id="KW-0808">Transferase</keyword>
<sequence>MSEKKGKDVEPKAEKMEVESTTTEKTSKKRKMDQIEKGKKPAFQRAVLTEEERHRVQMEKNARRKAKKRFAKESSEGKKDVKESAEGKKEVKKPKIERVVDEVETEAWNEIYAAKRSKNVVSFNKLMTQFGQKKRLNLALEAYNIVISTYNRTKTTERPRLKPTVYTFTSIINACVRCGDIKRAITILEDMKNYDVEPNEVTYTALIKGLCAEATTKEALEMLTRMKKESIMPNLRTYNTLLRGMLRSGDTEESLSLYREMIRRKVKPNGTSMEYVIRNLCQALRLEEAEKMMEEVDKAPAVLHAAMATTAAILGKYETARESVALARDSIGREEIGSQNTYDDDDSGATGTAGASGDAPKQSALLFHEHLKNEISRECDRVEEYIERVKGKKRKGQFPNDKIFVLNKKPSDELKSHLREMRDHTIKLEVCSGHGDWIVQRAQEEPDTQWVGLEMRYERVFQIWSRGYFHKLDNLHVIVSFHRDFGGMLRKSQGEEAHLALITSVPEATFEEVFVNYPDPPVWEGSPQKLVDYSFLINIYRVLKAKGSLTLVTDDKPYSQLMIKEIAKVPHLFRSAFGEEMFQENVPEGYGSSYFDRFWTNGRKQKRYFLKFNKI</sequence>
<dbReference type="PROSITE" id="PS51375">
    <property type="entry name" value="PPR"/>
    <property type="match status" value="3"/>
</dbReference>
<keyword evidence="5" id="KW-0949">S-adenosyl-L-methionine</keyword>